<keyword evidence="1" id="KW-0548">Nucleotidyltransferase</keyword>
<keyword evidence="1" id="KW-0808">Transferase</keyword>
<evidence type="ECO:0000256" key="1">
    <source>
        <dbReference type="RuleBase" id="RU363098"/>
    </source>
</evidence>
<keyword evidence="5" id="KW-1185">Reference proteome</keyword>
<dbReference type="Pfam" id="PF05183">
    <property type="entry name" value="RdRP"/>
    <property type="match status" value="1"/>
</dbReference>
<evidence type="ECO:0000259" key="3">
    <source>
        <dbReference type="Pfam" id="PF05183"/>
    </source>
</evidence>
<dbReference type="EMBL" id="KZ819290">
    <property type="protein sequence ID" value="PWN98920.1"/>
    <property type="molecule type" value="Genomic_DNA"/>
</dbReference>
<sequence>MAAPFDLGELGKAMPSLRGTSRPFVPATHPPRQPVLRAPPKQWPPFKARTPAQTEPWSFAGSPGAFQPYWGIYFKLPAGDIGERNVELAFSRSIEAVFKRKVPHSVQLFRSKSGKSRGDGSLLFGEPNLHVAYLDGLGRWPENRPSLRKKNEEIVCRAERRPPDSARLAMLIQRLVPAEDENSDNEQTTINSLEGRALSCGTWDADGNFCEGWRRTLPVSVSLEQRDAHLKIASSFFEIRCSLYGCLMNIETDGKWLYLNLEKRPLIYDVDPEEETMKRMWGIDEEHDRVAPYCYVYRVECSRADVTSYCSQKQVEHRLQTLYHMRQQDQHQLRDVEKDVKAIEERCARLPYAVAFQVHLLLANGHLLPHEVAALAQALPKIVQRVGEAEIVARLRSFPGTYGWRSSAANLQRPDVNNHTIQDVLASLRESATPGSPTATSKRPSRRARERADGMVPVHRVLISPTGIQLSGPEPDDANRIIRRFGPEHYDAFLRVHLVEEDGGRLMWQQGTDASPLWNQRFRDYLNKGVVVAGRRFAFLGFSSSALREHSAWLCREQIVVDGVTHTPDTIRRDIGELSAIRCAALYAARLGQAFTSTSLSVTLPARIFATVPDIHAPVGADGAKYDFSDGHGTLSQAVVDRINAKMHRQVEGRGTVNVFQIRAGGAKGVLSLDTRLNGLQVRLRDSMEKFKLNDHTRGDWTLEVVTQVTRPHTQYLNRPLIAALETLGVPSKSFMHLQTLALKQARAAVTEVSAAMALPNSEGWTQTLKARRVLQYLRRELDIEGLTQVPFLRECNMAVLTHALRQIKYRARIPVADAWTIMGILDETGTLKEGEIYVCIQQPQGQRCAVKGKCLVTRSPTMYPGDIQFATAIGDVPESSPLHPLVNVVAFSQKGTRPLPSMLGGGDLDGDLYNIIQDTSLFPKTVDAPASHASPLRKFLARNCTVGDVIDFMLEYCQADRALQNDVTGMLSSLHLATSDSKYLGIRDSDCIQLADLVTAAVDFPKTGFAPDKSRVPRLASRPDYMRPEHHIEGKPRKAGRKAADRNLYHKSEKTLGELFRTIDVNGDLSKWLSKAQPQLASKTVLAKIWSHIEWRAKACSYKLEHEAMQHAVVEYYERLDRICYDNSSRSDTLSEAEAVTSVIINLQNRPRGVAKDFDAAAALRASYGEAVSGAMRSILGTQPGEDDESDDEDERPFDAFKFVPGTASRAEQRQASR</sequence>
<name>A0A316ZB57_9BASI</name>
<evidence type="ECO:0000313" key="5">
    <source>
        <dbReference type="Proteomes" id="UP000245946"/>
    </source>
</evidence>
<feature type="compositionally biased region" description="Polar residues" evidence="2">
    <location>
        <begin position="433"/>
        <end position="442"/>
    </location>
</feature>
<feature type="region of interest" description="Disordered" evidence="2">
    <location>
        <begin position="1179"/>
        <end position="1219"/>
    </location>
</feature>
<gene>
    <name evidence="4" type="ORF">FA09DRAFT_345785</name>
</gene>
<dbReference type="EC" id="2.7.7.48" evidence="1"/>
<dbReference type="Proteomes" id="UP000245946">
    <property type="component" value="Unassembled WGS sequence"/>
</dbReference>
<feature type="compositionally biased region" description="Acidic residues" evidence="2">
    <location>
        <begin position="1186"/>
        <end position="1197"/>
    </location>
</feature>
<dbReference type="AlphaFoldDB" id="A0A316ZB57"/>
<reference evidence="4 5" key="1">
    <citation type="journal article" date="2018" name="Mol. Biol. Evol.">
        <title>Broad Genomic Sampling Reveals a Smut Pathogenic Ancestry of the Fungal Clade Ustilaginomycotina.</title>
        <authorList>
            <person name="Kijpornyongpan T."/>
            <person name="Mondo S.J."/>
            <person name="Barry K."/>
            <person name="Sandor L."/>
            <person name="Lee J."/>
            <person name="Lipzen A."/>
            <person name="Pangilinan J."/>
            <person name="LaButti K."/>
            <person name="Hainaut M."/>
            <person name="Henrissat B."/>
            <person name="Grigoriev I.V."/>
            <person name="Spatafora J.W."/>
            <person name="Aime M.C."/>
        </authorList>
    </citation>
    <scope>NUCLEOTIDE SEQUENCE [LARGE SCALE GENOMIC DNA]</scope>
    <source>
        <strain evidence="4 5">MCA 4186</strain>
    </source>
</reference>
<keyword evidence="1" id="KW-0694">RNA-binding</keyword>
<evidence type="ECO:0000313" key="4">
    <source>
        <dbReference type="EMBL" id="PWN98920.1"/>
    </source>
</evidence>
<protein>
    <recommendedName>
        <fullName evidence="1">RNA-dependent RNA polymerase</fullName>
        <ecNumber evidence="1">2.7.7.48</ecNumber>
    </recommendedName>
</protein>
<organism evidence="4 5">
    <name type="scientific">Tilletiopsis washingtonensis</name>
    <dbReference type="NCBI Taxonomy" id="58919"/>
    <lineage>
        <taxon>Eukaryota</taxon>
        <taxon>Fungi</taxon>
        <taxon>Dikarya</taxon>
        <taxon>Basidiomycota</taxon>
        <taxon>Ustilaginomycotina</taxon>
        <taxon>Exobasidiomycetes</taxon>
        <taxon>Entylomatales</taxon>
        <taxon>Entylomatales incertae sedis</taxon>
        <taxon>Tilletiopsis</taxon>
    </lineage>
</organism>
<dbReference type="GO" id="GO:0003968">
    <property type="term" value="F:RNA-directed RNA polymerase activity"/>
    <property type="evidence" value="ECO:0007669"/>
    <property type="project" value="UniProtKB-KW"/>
</dbReference>
<dbReference type="GO" id="GO:0031380">
    <property type="term" value="C:nuclear RNA-directed RNA polymerase complex"/>
    <property type="evidence" value="ECO:0007669"/>
    <property type="project" value="TreeGrafter"/>
</dbReference>
<dbReference type="RefSeq" id="XP_025599199.1">
    <property type="nucleotide sequence ID" value="XM_025744715.1"/>
</dbReference>
<comment type="similarity">
    <text evidence="1">Belongs to the RdRP family.</text>
</comment>
<evidence type="ECO:0000256" key="2">
    <source>
        <dbReference type="SAM" id="MobiDB-lite"/>
    </source>
</evidence>
<dbReference type="STRING" id="58919.A0A316ZB57"/>
<feature type="region of interest" description="Disordered" evidence="2">
    <location>
        <begin position="12"/>
        <end position="54"/>
    </location>
</feature>
<comment type="catalytic activity">
    <reaction evidence="1">
        <text>RNA(n) + a ribonucleoside 5'-triphosphate = RNA(n+1) + diphosphate</text>
        <dbReference type="Rhea" id="RHEA:21248"/>
        <dbReference type="Rhea" id="RHEA-COMP:14527"/>
        <dbReference type="Rhea" id="RHEA-COMP:17342"/>
        <dbReference type="ChEBI" id="CHEBI:33019"/>
        <dbReference type="ChEBI" id="CHEBI:61557"/>
        <dbReference type="ChEBI" id="CHEBI:140395"/>
        <dbReference type="EC" id="2.7.7.48"/>
    </reaction>
</comment>
<dbReference type="GeneID" id="37272259"/>
<proteinExistence type="inferred from homology"/>
<dbReference type="InterPro" id="IPR057596">
    <property type="entry name" value="RDRP_core"/>
</dbReference>
<dbReference type="PANTHER" id="PTHR23079:SF17">
    <property type="entry name" value="RNA-DEPENDENT RNA POLYMERASE"/>
    <property type="match status" value="1"/>
</dbReference>
<dbReference type="GO" id="GO:0003723">
    <property type="term" value="F:RNA binding"/>
    <property type="evidence" value="ECO:0007669"/>
    <property type="project" value="UniProtKB-KW"/>
</dbReference>
<feature type="region of interest" description="Disordered" evidence="2">
    <location>
        <begin position="428"/>
        <end position="451"/>
    </location>
</feature>
<dbReference type="OrthoDB" id="6513042at2759"/>
<dbReference type="PANTHER" id="PTHR23079">
    <property type="entry name" value="RNA-DEPENDENT RNA POLYMERASE"/>
    <property type="match status" value="1"/>
</dbReference>
<feature type="domain" description="RDRP core" evidence="3">
    <location>
        <begin position="464"/>
        <end position="1064"/>
    </location>
</feature>
<accession>A0A316ZB57</accession>
<dbReference type="InterPro" id="IPR007855">
    <property type="entry name" value="RDRP"/>
</dbReference>
<keyword evidence="1" id="KW-0696">RNA-directed RNA polymerase</keyword>
<dbReference type="GO" id="GO:0030422">
    <property type="term" value="P:siRNA processing"/>
    <property type="evidence" value="ECO:0007669"/>
    <property type="project" value="TreeGrafter"/>
</dbReference>